<comment type="caution">
    <text evidence="2">The sequence shown here is derived from an EMBL/GenBank/DDBJ whole genome shotgun (WGS) entry which is preliminary data.</text>
</comment>
<evidence type="ECO:0000256" key="1">
    <source>
        <dbReference type="SAM" id="Phobius"/>
    </source>
</evidence>
<protein>
    <submittedName>
        <fullName evidence="2">Uncharacterized protein</fullName>
    </submittedName>
</protein>
<evidence type="ECO:0000313" key="2">
    <source>
        <dbReference type="EMBL" id="MBD2611869.1"/>
    </source>
</evidence>
<evidence type="ECO:0000313" key="3">
    <source>
        <dbReference type="Proteomes" id="UP000606396"/>
    </source>
</evidence>
<keyword evidence="3" id="KW-1185">Reference proteome</keyword>
<name>A0ABR8H870_NOSPU</name>
<accession>A0ABR8H870</accession>
<proteinExistence type="predicted"/>
<feature type="transmembrane region" description="Helical" evidence="1">
    <location>
        <begin position="39"/>
        <end position="61"/>
    </location>
</feature>
<keyword evidence="1" id="KW-1133">Transmembrane helix</keyword>
<keyword evidence="1" id="KW-0812">Transmembrane</keyword>
<dbReference type="Proteomes" id="UP000606396">
    <property type="component" value="Unassembled WGS sequence"/>
</dbReference>
<organism evidence="2 3">
    <name type="scientific">Nostoc punctiforme FACHB-252</name>
    <dbReference type="NCBI Taxonomy" id="1357509"/>
    <lineage>
        <taxon>Bacteria</taxon>
        <taxon>Bacillati</taxon>
        <taxon>Cyanobacteriota</taxon>
        <taxon>Cyanophyceae</taxon>
        <taxon>Nostocales</taxon>
        <taxon>Nostocaceae</taxon>
        <taxon>Nostoc</taxon>
    </lineage>
</organism>
<keyword evidence="1" id="KW-0472">Membrane</keyword>
<dbReference type="EMBL" id="JACJTC010000007">
    <property type="protein sequence ID" value="MBD2611869.1"/>
    <property type="molecule type" value="Genomic_DNA"/>
</dbReference>
<reference evidence="2 3" key="1">
    <citation type="journal article" date="2020" name="ISME J.">
        <title>Comparative genomics reveals insights into cyanobacterial evolution and habitat adaptation.</title>
        <authorList>
            <person name="Chen M.Y."/>
            <person name="Teng W.K."/>
            <person name="Zhao L."/>
            <person name="Hu C.X."/>
            <person name="Zhou Y.K."/>
            <person name="Han B.P."/>
            <person name="Song L.R."/>
            <person name="Shu W.S."/>
        </authorList>
    </citation>
    <scope>NUCLEOTIDE SEQUENCE [LARGE SCALE GENOMIC DNA]</scope>
    <source>
        <strain evidence="2 3">FACHB-252</strain>
    </source>
</reference>
<gene>
    <name evidence="2" type="ORF">H6G94_11370</name>
</gene>
<sequence>MQQVLTYVNALKTSHIRSENGFNLDLCKFIPGNTMIDRILVLAIFIFIGIPLTILGIFYSLNYSGFCFAKMRYLSDEEKLRIVFDYRNREDKLPVYVGRRVKFYEHIKYASFDEYIKQNPDCCSINHGKAYKIAQSSFLPESSFLDRISGLGFRDLIVINFKVRYLDENGNQKVQETRFGNTLQNCGYPLSIPFYKDP</sequence>
<dbReference type="RefSeq" id="WP_190949511.1">
    <property type="nucleotide sequence ID" value="NZ_JACJTC010000007.1"/>
</dbReference>